<evidence type="ECO:0000313" key="2">
    <source>
        <dbReference type="Proteomes" id="UP000236754"/>
    </source>
</evidence>
<name>A0A1H5SFZ4_9ACTN</name>
<dbReference type="EMBL" id="FNVU01000001">
    <property type="protein sequence ID" value="SEF49613.1"/>
    <property type="molecule type" value="Genomic_DNA"/>
</dbReference>
<proteinExistence type="predicted"/>
<gene>
    <name evidence="1" type="ORF">SAMN05216223_101117</name>
</gene>
<accession>A0A1H5SFZ4</accession>
<organism evidence="1 2">
    <name type="scientific">Actinacidiphila yanglinensis</name>
    <dbReference type="NCBI Taxonomy" id="310779"/>
    <lineage>
        <taxon>Bacteria</taxon>
        <taxon>Bacillati</taxon>
        <taxon>Actinomycetota</taxon>
        <taxon>Actinomycetes</taxon>
        <taxon>Kitasatosporales</taxon>
        <taxon>Streptomycetaceae</taxon>
        <taxon>Actinacidiphila</taxon>
    </lineage>
</organism>
<evidence type="ECO:0000313" key="1">
    <source>
        <dbReference type="EMBL" id="SEF49613.1"/>
    </source>
</evidence>
<sequence length="65" mass="6501">MAGTLLPLMAAADTSPARLQGEACWYCGTVSGLAPIGEVTTPVPGGLRVLPVVGCSAHPQIVRAA</sequence>
<protein>
    <submittedName>
        <fullName evidence="1">Uncharacterized protein</fullName>
    </submittedName>
</protein>
<keyword evidence="2" id="KW-1185">Reference proteome</keyword>
<dbReference type="OrthoDB" id="4318109at2"/>
<dbReference type="RefSeq" id="WP_146088174.1">
    <property type="nucleotide sequence ID" value="NZ_FNVU01000001.1"/>
</dbReference>
<dbReference type="Proteomes" id="UP000236754">
    <property type="component" value="Unassembled WGS sequence"/>
</dbReference>
<dbReference type="AlphaFoldDB" id="A0A1H5SFZ4"/>
<reference evidence="1 2" key="1">
    <citation type="submission" date="2016-10" db="EMBL/GenBank/DDBJ databases">
        <authorList>
            <person name="de Groot N.N."/>
        </authorList>
    </citation>
    <scope>NUCLEOTIDE SEQUENCE [LARGE SCALE GENOMIC DNA]</scope>
    <source>
        <strain evidence="1 2">CGMCC 4.2023</strain>
    </source>
</reference>